<name>A0A5S9NQM2_9HYPH</name>
<dbReference type="InterPro" id="IPR009799">
    <property type="entry name" value="EthD_dom"/>
</dbReference>
<dbReference type="PANTHER" id="PTHR40260:SF2">
    <property type="entry name" value="BLR8190 PROTEIN"/>
    <property type="match status" value="1"/>
</dbReference>
<dbReference type="Pfam" id="PF07110">
    <property type="entry name" value="EthD"/>
    <property type="match status" value="1"/>
</dbReference>
<evidence type="ECO:0000313" key="3">
    <source>
        <dbReference type="Proteomes" id="UP000433050"/>
    </source>
</evidence>
<dbReference type="NCBIfam" id="TIGR02118">
    <property type="entry name" value="EthD family reductase"/>
    <property type="match status" value="1"/>
</dbReference>
<evidence type="ECO:0000259" key="1">
    <source>
        <dbReference type="Pfam" id="PF07110"/>
    </source>
</evidence>
<feature type="domain" description="EthD" evidence="1">
    <location>
        <begin position="12"/>
        <end position="89"/>
    </location>
</feature>
<dbReference type="Gene3D" id="3.30.70.100">
    <property type="match status" value="1"/>
</dbReference>
<reference evidence="2 3" key="1">
    <citation type="submission" date="2019-12" db="EMBL/GenBank/DDBJ databases">
        <authorList>
            <person name="Reyes-Prieto M."/>
        </authorList>
    </citation>
    <scope>NUCLEOTIDE SEQUENCE [LARGE SCALE GENOMIC DNA]</scope>
    <source>
        <strain evidence="2">HF14-78462</strain>
    </source>
</reference>
<organism evidence="2 3">
    <name type="scientific">Starkeya nomas</name>
    <dbReference type="NCBI Taxonomy" id="2666134"/>
    <lineage>
        <taxon>Bacteria</taxon>
        <taxon>Pseudomonadati</taxon>
        <taxon>Pseudomonadota</taxon>
        <taxon>Alphaproteobacteria</taxon>
        <taxon>Hyphomicrobiales</taxon>
        <taxon>Xanthobacteraceae</taxon>
        <taxon>Starkeya</taxon>
    </lineage>
</organism>
<evidence type="ECO:0000313" key="2">
    <source>
        <dbReference type="EMBL" id="CAA0092767.1"/>
    </source>
</evidence>
<accession>A0A5S9NQM2</accession>
<proteinExistence type="predicted"/>
<dbReference type="AlphaFoldDB" id="A0A5S9NQM2"/>
<keyword evidence="3" id="KW-1185">Reference proteome</keyword>
<dbReference type="Proteomes" id="UP000433050">
    <property type="component" value="Unassembled WGS sequence"/>
</dbReference>
<sequence length="103" mass="10791">MKRVIVLYGTPEDPAAFDRHYAEVHTPLTTAMPKLAGFEISRGPVAANPTADAPYLVATLSYTSDEDMAASLGSPEGQAAVADLANFATGGVRLLTIDVQTVL</sequence>
<dbReference type="InterPro" id="IPR011008">
    <property type="entry name" value="Dimeric_a/b-barrel"/>
</dbReference>
<dbReference type="PANTHER" id="PTHR40260">
    <property type="entry name" value="BLR8190 PROTEIN"/>
    <property type="match status" value="1"/>
</dbReference>
<dbReference type="EMBL" id="CACSAS010000001">
    <property type="protein sequence ID" value="CAA0092767.1"/>
    <property type="molecule type" value="Genomic_DNA"/>
</dbReference>
<dbReference type="GO" id="GO:0016491">
    <property type="term" value="F:oxidoreductase activity"/>
    <property type="evidence" value="ECO:0007669"/>
    <property type="project" value="InterPro"/>
</dbReference>
<gene>
    <name evidence="2" type="ORF">STARVERO_01512</name>
</gene>
<dbReference type="SUPFAM" id="SSF54909">
    <property type="entry name" value="Dimeric alpha+beta barrel"/>
    <property type="match status" value="1"/>
</dbReference>
<dbReference type="RefSeq" id="WP_159598417.1">
    <property type="nucleotide sequence ID" value="NZ_CACSAS010000001.1"/>
</dbReference>
<protein>
    <recommendedName>
        <fullName evidence="1">EthD domain-containing protein</fullName>
    </recommendedName>
</protein>